<dbReference type="SUPFAM" id="SSF51395">
    <property type="entry name" value="FMN-linked oxidoreductases"/>
    <property type="match status" value="1"/>
</dbReference>
<dbReference type="CDD" id="cd02932">
    <property type="entry name" value="OYE_YqiM_FMN"/>
    <property type="match status" value="1"/>
</dbReference>
<evidence type="ECO:0000256" key="2">
    <source>
        <dbReference type="ARBA" id="ARBA00022630"/>
    </source>
</evidence>
<protein>
    <submittedName>
        <fullName evidence="7">NADH:flavin oxidoreductase/NADH oxidase</fullName>
    </submittedName>
</protein>
<reference evidence="8" key="1">
    <citation type="journal article" date="2019" name="Int. J. Syst. Evol. Microbiol.">
        <title>The Global Catalogue of Microorganisms (GCM) 10K type strain sequencing project: providing services to taxonomists for standard genome sequencing and annotation.</title>
        <authorList>
            <consortium name="The Broad Institute Genomics Platform"/>
            <consortium name="The Broad Institute Genome Sequencing Center for Infectious Disease"/>
            <person name="Wu L."/>
            <person name="Ma J."/>
        </authorList>
    </citation>
    <scope>NUCLEOTIDE SEQUENCE [LARGE SCALE GENOMIC DNA]</scope>
    <source>
        <strain evidence="8">KCTC 42248</strain>
    </source>
</reference>
<evidence type="ECO:0000313" key="8">
    <source>
        <dbReference type="Proteomes" id="UP001597393"/>
    </source>
</evidence>
<sequence length="356" mass="38909">MSKLFSALTLKSITLKNRIVVSPMCMYSSQDGFATDWHLVHYGTRAIGGAGTVMVEASAVNPVGRISIGDLGIYKDEHVEGLSRIARFIRESGSVPAIQLAHAGRKGSTWTAGSEVKILHSTEEGGWPLIAPSAIPFSPETPLPREMDENDIQQLIQDFKDAARRASEAGFQWIEIHSAHGYLLNEFLSPLSNKRTDDYGGSRENRARLLLSIVDAVQEVWPAELIISVRISATDWVEEGWTLDDSIWLTQQLADKGVDVIDVSSGGVVGGVKIPIGPAYQLPLASKLKKELSDRISIATVGLITNAEQAETILLNGDADLVFMARELLRNPYLPLSAAIAFGEENIEPKQYERAF</sequence>
<dbReference type="Proteomes" id="UP001597393">
    <property type="component" value="Unassembled WGS sequence"/>
</dbReference>
<dbReference type="Pfam" id="PF00724">
    <property type="entry name" value="Oxidored_FMN"/>
    <property type="match status" value="1"/>
</dbReference>
<evidence type="ECO:0000313" key="7">
    <source>
        <dbReference type="EMBL" id="MFD2600127.1"/>
    </source>
</evidence>
<dbReference type="PANTHER" id="PTHR43303:SF4">
    <property type="entry name" value="NADPH DEHYDROGENASE C23G7.10C-RELATED"/>
    <property type="match status" value="1"/>
</dbReference>
<dbReference type="RefSeq" id="WP_380870267.1">
    <property type="nucleotide sequence ID" value="NZ_JBHUMA010000008.1"/>
</dbReference>
<accession>A0ABW5NQL8</accession>
<proteinExistence type="predicted"/>
<dbReference type="InterPro" id="IPR001155">
    <property type="entry name" value="OxRdtase_FMN_N"/>
</dbReference>
<evidence type="ECO:0000256" key="3">
    <source>
        <dbReference type="ARBA" id="ARBA00022643"/>
    </source>
</evidence>
<keyword evidence="5" id="KW-0560">Oxidoreductase</keyword>
<keyword evidence="4" id="KW-0521">NADP</keyword>
<evidence type="ECO:0000256" key="1">
    <source>
        <dbReference type="ARBA" id="ARBA00001917"/>
    </source>
</evidence>
<feature type="domain" description="NADH:flavin oxidoreductase/NADH oxidase N-terminal" evidence="6">
    <location>
        <begin position="3"/>
        <end position="336"/>
    </location>
</feature>
<dbReference type="InterPro" id="IPR013785">
    <property type="entry name" value="Aldolase_TIM"/>
</dbReference>
<dbReference type="Gene3D" id="3.20.20.70">
    <property type="entry name" value="Aldolase class I"/>
    <property type="match status" value="1"/>
</dbReference>
<evidence type="ECO:0000256" key="4">
    <source>
        <dbReference type="ARBA" id="ARBA00022857"/>
    </source>
</evidence>
<evidence type="ECO:0000259" key="6">
    <source>
        <dbReference type="Pfam" id="PF00724"/>
    </source>
</evidence>
<keyword evidence="8" id="KW-1185">Reference proteome</keyword>
<dbReference type="PANTHER" id="PTHR43303">
    <property type="entry name" value="NADPH DEHYDROGENASE C23G7.10C-RELATED"/>
    <property type="match status" value="1"/>
</dbReference>
<keyword evidence="3" id="KW-0288">FMN</keyword>
<dbReference type="EMBL" id="JBHUMA010000008">
    <property type="protein sequence ID" value="MFD2600127.1"/>
    <property type="molecule type" value="Genomic_DNA"/>
</dbReference>
<name>A0ABW5NQL8_9SPHI</name>
<comment type="cofactor">
    <cofactor evidence="1">
        <name>FMN</name>
        <dbReference type="ChEBI" id="CHEBI:58210"/>
    </cofactor>
</comment>
<organism evidence="7 8">
    <name type="scientific">Sphingobacterium corticis</name>
    <dbReference type="NCBI Taxonomy" id="1812823"/>
    <lineage>
        <taxon>Bacteria</taxon>
        <taxon>Pseudomonadati</taxon>
        <taxon>Bacteroidota</taxon>
        <taxon>Sphingobacteriia</taxon>
        <taxon>Sphingobacteriales</taxon>
        <taxon>Sphingobacteriaceae</taxon>
        <taxon>Sphingobacterium</taxon>
    </lineage>
</organism>
<keyword evidence="2" id="KW-0285">Flavoprotein</keyword>
<evidence type="ECO:0000256" key="5">
    <source>
        <dbReference type="ARBA" id="ARBA00023002"/>
    </source>
</evidence>
<dbReference type="InterPro" id="IPR044152">
    <property type="entry name" value="YqjM-like"/>
</dbReference>
<gene>
    <name evidence="7" type="ORF">ACFSQ3_14310</name>
</gene>
<comment type="caution">
    <text evidence="7">The sequence shown here is derived from an EMBL/GenBank/DDBJ whole genome shotgun (WGS) entry which is preliminary data.</text>
</comment>